<feature type="domain" description="C2H2-type" evidence="8">
    <location>
        <begin position="499"/>
        <end position="527"/>
    </location>
</feature>
<dbReference type="Gene3D" id="3.30.710.10">
    <property type="entry name" value="Potassium Channel Kv1.1, Chain A"/>
    <property type="match status" value="1"/>
</dbReference>
<dbReference type="SMART" id="SM00225">
    <property type="entry name" value="BTB"/>
    <property type="match status" value="1"/>
</dbReference>
<feature type="domain" description="C2H2-type" evidence="8">
    <location>
        <begin position="615"/>
        <end position="638"/>
    </location>
</feature>
<dbReference type="PROSITE" id="PS50157">
    <property type="entry name" value="ZINC_FINGER_C2H2_2"/>
    <property type="match status" value="10"/>
</dbReference>
<dbReference type="Pfam" id="PF00651">
    <property type="entry name" value="BTB"/>
    <property type="match status" value="1"/>
</dbReference>
<feature type="domain" description="C2H2-type" evidence="8">
    <location>
        <begin position="1688"/>
        <end position="1716"/>
    </location>
</feature>
<evidence type="ECO:0000259" key="7">
    <source>
        <dbReference type="PROSITE" id="PS50097"/>
    </source>
</evidence>
<keyword evidence="1" id="KW-0479">Metal-binding</keyword>
<dbReference type="Gene3D" id="3.30.160.60">
    <property type="entry name" value="Classic Zinc Finger"/>
    <property type="match status" value="7"/>
</dbReference>
<keyword evidence="2" id="KW-0677">Repeat</keyword>
<dbReference type="OrthoDB" id="6113849at2759"/>
<accession>A0A8S3SPI8</accession>
<evidence type="ECO:0000256" key="1">
    <source>
        <dbReference type="ARBA" id="ARBA00022723"/>
    </source>
</evidence>
<organism evidence="9 10">
    <name type="scientific">Mytilus edulis</name>
    <name type="common">Blue mussel</name>
    <dbReference type="NCBI Taxonomy" id="6550"/>
    <lineage>
        <taxon>Eukaryota</taxon>
        <taxon>Metazoa</taxon>
        <taxon>Spiralia</taxon>
        <taxon>Lophotrochozoa</taxon>
        <taxon>Mollusca</taxon>
        <taxon>Bivalvia</taxon>
        <taxon>Autobranchia</taxon>
        <taxon>Pteriomorphia</taxon>
        <taxon>Mytilida</taxon>
        <taxon>Mytiloidea</taxon>
        <taxon>Mytilidae</taxon>
        <taxon>Mytilinae</taxon>
        <taxon>Mytilus</taxon>
    </lineage>
</organism>
<proteinExistence type="predicted"/>
<protein>
    <submittedName>
        <fullName evidence="9">KRAB</fullName>
    </submittedName>
</protein>
<feature type="domain" description="C2H2-type" evidence="8">
    <location>
        <begin position="763"/>
        <end position="787"/>
    </location>
</feature>
<keyword evidence="3 5" id="KW-0863">Zinc-finger</keyword>
<name>A0A8S3SPI8_MYTED</name>
<dbReference type="Pfam" id="PF00096">
    <property type="entry name" value="zf-C2H2"/>
    <property type="match status" value="1"/>
</dbReference>
<feature type="domain" description="C2H2-type" evidence="8">
    <location>
        <begin position="1782"/>
        <end position="1810"/>
    </location>
</feature>
<feature type="domain" description="C2H2-type" evidence="8">
    <location>
        <begin position="1752"/>
        <end position="1781"/>
    </location>
</feature>
<dbReference type="SMART" id="SM00355">
    <property type="entry name" value="ZnF_C2H2"/>
    <property type="match status" value="27"/>
</dbReference>
<dbReference type="PANTHER" id="PTHR24379:SF121">
    <property type="entry name" value="C2H2-TYPE DOMAIN-CONTAINING PROTEIN"/>
    <property type="match status" value="1"/>
</dbReference>
<feature type="compositionally biased region" description="Basic and acidic residues" evidence="6">
    <location>
        <begin position="676"/>
        <end position="693"/>
    </location>
</feature>
<dbReference type="GO" id="GO:0008270">
    <property type="term" value="F:zinc ion binding"/>
    <property type="evidence" value="ECO:0007669"/>
    <property type="project" value="UniProtKB-KW"/>
</dbReference>
<evidence type="ECO:0000313" key="10">
    <source>
        <dbReference type="Proteomes" id="UP000683360"/>
    </source>
</evidence>
<dbReference type="EMBL" id="CAJPWZ010001767">
    <property type="protein sequence ID" value="CAG2222717.1"/>
    <property type="molecule type" value="Genomic_DNA"/>
</dbReference>
<evidence type="ECO:0000256" key="2">
    <source>
        <dbReference type="ARBA" id="ARBA00022737"/>
    </source>
</evidence>
<feature type="domain" description="C2H2-type" evidence="8">
    <location>
        <begin position="944"/>
        <end position="972"/>
    </location>
</feature>
<dbReference type="SUPFAM" id="SSF54695">
    <property type="entry name" value="POZ domain"/>
    <property type="match status" value="1"/>
</dbReference>
<evidence type="ECO:0000259" key="8">
    <source>
        <dbReference type="PROSITE" id="PS50157"/>
    </source>
</evidence>
<evidence type="ECO:0000313" key="9">
    <source>
        <dbReference type="EMBL" id="CAG2222717.1"/>
    </source>
</evidence>
<evidence type="ECO:0000256" key="3">
    <source>
        <dbReference type="ARBA" id="ARBA00022771"/>
    </source>
</evidence>
<feature type="region of interest" description="Disordered" evidence="6">
    <location>
        <begin position="665"/>
        <end position="706"/>
    </location>
</feature>
<dbReference type="CDD" id="cd18186">
    <property type="entry name" value="BTB_POZ_ZBTB_KLHL-like"/>
    <property type="match status" value="1"/>
</dbReference>
<dbReference type="InterPro" id="IPR000210">
    <property type="entry name" value="BTB/POZ_dom"/>
</dbReference>
<gene>
    <name evidence="9" type="ORF">MEDL_36208</name>
</gene>
<feature type="domain" description="C2H2-type" evidence="8">
    <location>
        <begin position="1811"/>
        <end position="1839"/>
    </location>
</feature>
<reference evidence="9" key="1">
    <citation type="submission" date="2021-03" db="EMBL/GenBank/DDBJ databases">
        <authorList>
            <person name="Bekaert M."/>
        </authorList>
    </citation>
    <scope>NUCLEOTIDE SEQUENCE</scope>
</reference>
<dbReference type="InterPro" id="IPR011333">
    <property type="entry name" value="SKP1/BTB/POZ_sf"/>
</dbReference>
<dbReference type="Proteomes" id="UP000683360">
    <property type="component" value="Unassembled WGS sequence"/>
</dbReference>
<comment type="caution">
    <text evidence="9">The sequence shown here is derived from an EMBL/GenBank/DDBJ whole genome shotgun (WGS) entry which is preliminary data.</text>
</comment>
<sequence>MVNCDHLSPLGDYLYQLYKSQVLCDLSIITRTGTTVLAHKLVVAAFSGAVRTEVEKWKDLPQVSIVVDCEVAVLMEFLDYMYTGNLHLSEELFPLLQNVSHGLQIPSLQKYLEEYQTSLTRPSNGDDAQEGEVTGIKNEYGETISDISEQTNIGESNEKKNIDQSNEGREITVKTNGVNGDCCFVSGKVKNGRNLEMNESFDSQSFEMCDDVGEEDDDTSADVNDNVASWEGGIEVMDESPRTSNMPKQGKQDSLIKESYVLLERIDSLVQPRDCNKTSGKIDHSITHDTAKSGHSVIASSILVKDGKNKYTLDAEHLTNRKKKTIRHDRHRHLMNHSQNSFRKLKPTMKKFKKKSFAEMFVCKLKKLYSKQYKDILVQKIGYSCKICRVWDKNVSRIKLHINLKHRNIKPRKLKSTSQKGRKCISKKRSKHMLEKRKKIMKKIEQKIKNFECFRCDKSYSGIRALASHLIEKHKIRSDRVQKLTGYPKYFKYKKFSNQNCKECNISFDSLSDFRAHCRSVHKKKRLDPDIACSYENCSEKFLLESELLEHIVEFHKTHAKKSVEHMTLRRGEVKVSHGAESVDRYNLSRPEKEAKHQKILTGFSHKVDVIKQTMTCVDCERKFTNLRNLSNHLQSIHMYTFEQAREVTGYPSFFNKRIHTKKVSKNQKFQKHTGNLKELEMTQDTPDKESPANEKLPTPTSRQISLNQKKKISNVLLPSEKDRCVECPKSSICTHKVIEKEKKQQKTSTGYSQKVDVIKQTMTCVDCERNFTNLRNLANHLQSSIHKYTFEQAREATGYPSFVKIKDTSGKESSENALENFTKAIESQMSSYPKKAIKYKVILPSKKYTCNRCPKSSVSRNKLIHKNHREIIHKKILVSKLFASQLVLKKHICQSFSCIKHLSKKPFQQGSVISTLDSNNSDSPGTLLNQSIGNQKRCKGNQFTCLKCGLSFQYYSSASLHFKKKHGNLQLRQRAISSRIKKHVDMRSSMFSRELCLPKTFSSKRKFSRHLKSTRCHTDYLPLEQTGYTRKVDIRKQTKTCVDCKRSFTALRGLANHLQSSVHMYTFEQAREATGYPSHIKIIDYTTKVSKCQKCSVLFPTMKDLKAHTVAVHGIPCKFCDQTFSSPFSLKRHGFRKHREHIKEFQMITYTFDKEMNEACDGEIIPKARMASESQACDGENISNDSTVSESLACDGEHISNDSTVSESQACDGENISKASTVSESQSSTYQKKKIKYKVILPSKKYRCNRCPKSSVCRNKLIHKNHREIRHKKILVSKLFASQLVLKKNMCKNRSLIKSVTNNNLNLTSKSEIEDIEKISGPKVGQEPKVIALNEMSADVAGLTQEPKVVVVKEKSANMIGLTHYFKDENNSIEPLSDMKSNIGDQLTLMENSALIDQNNPLNTIDNDSSGSLNNSSIINEKQKKCKRNQFTCLKCGLSFPYYSMASLHLKKKHGRHQLRQRVIFSRMKKHVSLRRVLFSRDTIETNTSNILSDEKRQTKCDICDRTFSCVDTLAHHLVHYHTNMTKRAMQASSNMDPTNMTKPARRTSSNLGKQRIRCVHCRKSLKYPRTHAAHLQIVHHYTVEQAMEVTGYPSFRKKKVYTKKPTKCLKCSVIFPTLKEYKAHEMLVHSIPCKICGEKFSNSWLLKRHWIKKHPENVHDLEEMKTTSLTRIAEEEENRKETEQMFKCDNCDFTTRELNVLSSHILESHPEVKPCCSVCGYVYSSQDDVELHMNECNRKTKTYQEKCSKYKCDVDGCKTITYTLANFNHHKKMHTREKKYSCDECQFMSSQYSHLLRHVRSVHRRLRPHLCESCGKAYSAKKDLIHHIANTHTRDSHKFQCEYCPTQTTTKNSLQNHLWHQHKVKMAGDERQYFQCDQCTYQTPNRKIFANHMNSHNNVRNYICDQCDARFVTMKVLITHMKFKHSTKDQHKVCSQCGYRAKTKNSLNLHIRVQHQLKGIKPYKCDYCDFRCATSGNCRKHIMGKHKGSPVHYTCDKKYLEKARNERKAGNTNQLFD</sequence>
<dbReference type="PROSITE" id="PS50097">
    <property type="entry name" value="BTB"/>
    <property type="match status" value="1"/>
</dbReference>
<evidence type="ECO:0000256" key="4">
    <source>
        <dbReference type="ARBA" id="ARBA00022833"/>
    </source>
</evidence>
<dbReference type="InterPro" id="IPR013087">
    <property type="entry name" value="Znf_C2H2_type"/>
</dbReference>
<dbReference type="SUPFAM" id="SSF57667">
    <property type="entry name" value="beta-beta-alpha zinc fingers"/>
    <property type="match status" value="5"/>
</dbReference>
<evidence type="ECO:0000256" key="5">
    <source>
        <dbReference type="PROSITE-ProRule" id="PRU00042"/>
    </source>
</evidence>
<dbReference type="PANTHER" id="PTHR24379">
    <property type="entry name" value="KRAB AND ZINC FINGER DOMAIN-CONTAINING"/>
    <property type="match status" value="1"/>
</dbReference>
<feature type="domain" description="BTB" evidence="7">
    <location>
        <begin position="24"/>
        <end position="90"/>
    </location>
</feature>
<evidence type="ECO:0000256" key="6">
    <source>
        <dbReference type="SAM" id="MobiDB-lite"/>
    </source>
</evidence>
<dbReference type="PROSITE" id="PS00028">
    <property type="entry name" value="ZINC_FINGER_C2H2_1"/>
    <property type="match status" value="15"/>
</dbReference>
<feature type="domain" description="C2H2-type" evidence="8">
    <location>
        <begin position="1904"/>
        <end position="1932"/>
    </location>
</feature>
<keyword evidence="4" id="KW-0862">Zinc</keyword>
<dbReference type="InterPro" id="IPR036236">
    <property type="entry name" value="Znf_C2H2_sf"/>
</dbReference>
<feature type="domain" description="C2H2-type" evidence="8">
    <location>
        <begin position="1500"/>
        <end position="1528"/>
    </location>
</feature>
<keyword evidence="10" id="KW-1185">Reference proteome</keyword>